<protein>
    <submittedName>
        <fullName evidence="1">Uncharacterized protein</fullName>
    </submittedName>
</protein>
<proteinExistence type="predicted"/>
<feature type="non-terminal residue" evidence="1">
    <location>
        <position position="1"/>
    </location>
</feature>
<organism evidence="1 2">
    <name type="scientific">Streptomyces roseolus</name>
    <dbReference type="NCBI Taxonomy" id="67358"/>
    <lineage>
        <taxon>Bacteria</taxon>
        <taxon>Bacillati</taxon>
        <taxon>Actinomycetota</taxon>
        <taxon>Actinomycetes</taxon>
        <taxon>Kitasatosporales</taxon>
        <taxon>Streptomycetaceae</taxon>
        <taxon>Streptomyces</taxon>
    </lineage>
</organism>
<dbReference type="Proteomes" id="UP001278571">
    <property type="component" value="Unassembled WGS sequence"/>
</dbReference>
<keyword evidence="2" id="KW-1185">Reference proteome</keyword>
<dbReference type="RefSeq" id="WP_319008919.1">
    <property type="nucleotide sequence ID" value="NZ_JAWJZF010000305.1"/>
</dbReference>
<accession>A0ABU4K3V5</accession>
<gene>
    <name evidence="1" type="ORF">R2363_09585</name>
</gene>
<reference evidence="1 2" key="1">
    <citation type="submission" date="2023-10" db="EMBL/GenBank/DDBJ databases">
        <authorList>
            <person name="Wang X.X."/>
        </authorList>
    </citation>
    <scope>NUCLEOTIDE SEQUENCE [LARGE SCALE GENOMIC DNA]</scope>
    <source>
        <strain evidence="1 2">NBRC 12816</strain>
    </source>
</reference>
<sequence>YLPIDVLDYCYVNSEGRVQVSCRSGWETWEWTVPNPAEDSDWKPYEFETVPEPEQVAAFLRNRAAHREAVAREAREKAAVKQDDRMAKAALAITHKWRAGDVDA</sequence>
<evidence type="ECO:0000313" key="2">
    <source>
        <dbReference type="Proteomes" id="UP001278571"/>
    </source>
</evidence>
<comment type="caution">
    <text evidence="1">The sequence shown here is derived from an EMBL/GenBank/DDBJ whole genome shotgun (WGS) entry which is preliminary data.</text>
</comment>
<name>A0ABU4K3V5_9ACTN</name>
<dbReference type="EMBL" id="JAWJZF010000305">
    <property type="protein sequence ID" value="MDX2292423.1"/>
    <property type="molecule type" value="Genomic_DNA"/>
</dbReference>
<feature type="non-terminal residue" evidence="1">
    <location>
        <position position="104"/>
    </location>
</feature>
<evidence type="ECO:0000313" key="1">
    <source>
        <dbReference type="EMBL" id="MDX2292423.1"/>
    </source>
</evidence>